<protein>
    <submittedName>
        <fullName evidence="1">Uncharacterized protein</fullName>
    </submittedName>
</protein>
<gene>
    <name evidence="1" type="ORF">GCM10011335_25990</name>
</gene>
<evidence type="ECO:0000313" key="1">
    <source>
        <dbReference type="EMBL" id="GGD21838.1"/>
    </source>
</evidence>
<comment type="caution">
    <text evidence="1">The sequence shown here is derived from an EMBL/GenBank/DDBJ whole genome shotgun (WGS) entry which is preliminary data.</text>
</comment>
<proteinExistence type="predicted"/>
<dbReference type="AlphaFoldDB" id="A0A916XYD8"/>
<evidence type="ECO:0000313" key="2">
    <source>
        <dbReference type="Proteomes" id="UP000613160"/>
    </source>
</evidence>
<accession>A0A916XYD8</accession>
<keyword evidence="2" id="KW-1185">Reference proteome</keyword>
<organism evidence="1 2">
    <name type="scientific">Aureimonas glaciei</name>
    <dbReference type="NCBI Taxonomy" id="1776957"/>
    <lineage>
        <taxon>Bacteria</taxon>
        <taxon>Pseudomonadati</taxon>
        <taxon>Pseudomonadota</taxon>
        <taxon>Alphaproteobacteria</taxon>
        <taxon>Hyphomicrobiales</taxon>
        <taxon>Aurantimonadaceae</taxon>
        <taxon>Aureimonas</taxon>
    </lineage>
</organism>
<dbReference type="InterPro" id="IPR027417">
    <property type="entry name" value="P-loop_NTPase"/>
</dbReference>
<sequence length="204" mass="21848">MFLIDAGNTHDLSTWASKPGKPIQIEVAKCEKTNQLAGLVREGIERRAVVIIDAGTRPEVLRAATRLAATVLIPLRFSPLSAFAAALTDQLLATELEGTTKRRCFVATAIAQIPSRIARAVEAEVERSTTERFPVGLAQRAAYEAPFMFGGTLFTLSDDTAPGIARAQDEARAMAANLGVLHSAGSILASRIADTIRHDRRVAA</sequence>
<name>A0A916XYD8_9HYPH</name>
<dbReference type="EMBL" id="BMJJ01000005">
    <property type="protein sequence ID" value="GGD21838.1"/>
    <property type="molecule type" value="Genomic_DNA"/>
</dbReference>
<reference evidence="1" key="1">
    <citation type="journal article" date="2014" name="Int. J. Syst. Evol. Microbiol.">
        <title>Complete genome sequence of Corynebacterium casei LMG S-19264T (=DSM 44701T), isolated from a smear-ripened cheese.</title>
        <authorList>
            <consortium name="US DOE Joint Genome Institute (JGI-PGF)"/>
            <person name="Walter F."/>
            <person name="Albersmeier A."/>
            <person name="Kalinowski J."/>
            <person name="Ruckert C."/>
        </authorList>
    </citation>
    <scope>NUCLEOTIDE SEQUENCE</scope>
    <source>
        <strain evidence="1">CGMCC 1.15493</strain>
    </source>
</reference>
<dbReference type="Gene3D" id="3.40.50.300">
    <property type="entry name" value="P-loop containing nucleotide triphosphate hydrolases"/>
    <property type="match status" value="1"/>
</dbReference>
<dbReference type="Proteomes" id="UP000613160">
    <property type="component" value="Unassembled WGS sequence"/>
</dbReference>
<reference evidence="1" key="2">
    <citation type="submission" date="2020-09" db="EMBL/GenBank/DDBJ databases">
        <authorList>
            <person name="Sun Q."/>
            <person name="Zhou Y."/>
        </authorList>
    </citation>
    <scope>NUCLEOTIDE SEQUENCE</scope>
    <source>
        <strain evidence="1">CGMCC 1.15493</strain>
    </source>
</reference>